<dbReference type="InterPro" id="IPR029044">
    <property type="entry name" value="Nucleotide-diphossugar_trans"/>
</dbReference>
<protein>
    <recommendedName>
        <fullName evidence="3">Nucleotide-diphospho-sugar transferase domain-containing protein</fullName>
    </recommendedName>
</protein>
<dbReference type="SUPFAM" id="SSF53448">
    <property type="entry name" value="Nucleotide-diphospho-sugar transferases"/>
    <property type="match status" value="1"/>
</dbReference>
<dbReference type="OrthoDB" id="479716at2"/>
<name>A0A3S0ZUG2_CHLFR</name>
<sequence length="282" mass="32399">MTVKSRGFITILTGLYSFQDCIHFLASVRKFHQEPIIILIDRVPKILYPLLTVFKNVILKPAPANENTVLASRLAKLALYEASSEFEKTIYLDADICLLSDINDVFDSLDKYDFLLTEDVQPKIVKATNLVRGKQEDTLPNVLSILQSVGLPLQEDSIQYNGGFMAFKKTESTKVFFEKFKYYFEIVKNNQDKLLLKDQGAFASAIATVRPKIKILSPAYNYLNKWKDCYQKIDEPIKVLHCTYPYRPQSAKDITNSIYTRVIDKLAKVILPNQITNPWRKK</sequence>
<dbReference type="EMBL" id="RSCJ01000011">
    <property type="protein sequence ID" value="RUR80143.1"/>
    <property type="molecule type" value="Genomic_DNA"/>
</dbReference>
<evidence type="ECO:0000313" key="1">
    <source>
        <dbReference type="EMBL" id="RUR80143.1"/>
    </source>
</evidence>
<organism evidence="1 2">
    <name type="scientific">Chlorogloeopsis fritschii PCC 6912</name>
    <dbReference type="NCBI Taxonomy" id="211165"/>
    <lineage>
        <taxon>Bacteria</taxon>
        <taxon>Bacillati</taxon>
        <taxon>Cyanobacteriota</taxon>
        <taxon>Cyanophyceae</taxon>
        <taxon>Nostocales</taxon>
        <taxon>Chlorogloeopsidaceae</taxon>
        <taxon>Chlorogloeopsis</taxon>
    </lineage>
</organism>
<dbReference type="InterPro" id="IPR002495">
    <property type="entry name" value="Glyco_trans_8"/>
</dbReference>
<dbReference type="Pfam" id="PF01501">
    <property type="entry name" value="Glyco_transf_8"/>
    <property type="match status" value="1"/>
</dbReference>
<accession>A0A3S0ZUG2</accession>
<reference evidence="1 2" key="1">
    <citation type="journal article" date="2019" name="Genome Biol. Evol.">
        <title>Day and night: Metabolic profiles and evolutionary relationships of six axenic non-marine cyanobacteria.</title>
        <authorList>
            <person name="Will S.E."/>
            <person name="Henke P."/>
            <person name="Boedeker C."/>
            <person name="Huang S."/>
            <person name="Brinkmann H."/>
            <person name="Rohde M."/>
            <person name="Jarek M."/>
            <person name="Friedl T."/>
            <person name="Seufert S."/>
            <person name="Schumacher M."/>
            <person name="Overmann J."/>
            <person name="Neumann-Schaal M."/>
            <person name="Petersen J."/>
        </authorList>
    </citation>
    <scope>NUCLEOTIDE SEQUENCE [LARGE SCALE GENOMIC DNA]</scope>
    <source>
        <strain evidence="1 2">PCC 6912</strain>
    </source>
</reference>
<proteinExistence type="predicted"/>
<keyword evidence="2" id="KW-1185">Reference proteome</keyword>
<comment type="caution">
    <text evidence="1">The sequence shown here is derived from an EMBL/GenBank/DDBJ whole genome shotgun (WGS) entry which is preliminary data.</text>
</comment>
<dbReference type="RefSeq" id="WP_016873808.1">
    <property type="nucleotide sequence ID" value="NZ_AJLN01000050.1"/>
</dbReference>
<gene>
    <name evidence="1" type="ORF">PCC6912_30030</name>
</gene>
<dbReference type="Proteomes" id="UP000268857">
    <property type="component" value="Unassembled WGS sequence"/>
</dbReference>
<dbReference type="AlphaFoldDB" id="A0A3S0ZUG2"/>
<dbReference type="STRING" id="211165.GCA_000317285_01446"/>
<evidence type="ECO:0000313" key="2">
    <source>
        <dbReference type="Proteomes" id="UP000268857"/>
    </source>
</evidence>
<evidence type="ECO:0008006" key="3">
    <source>
        <dbReference type="Google" id="ProtNLM"/>
    </source>
</evidence>
<dbReference type="Gene3D" id="3.90.550.10">
    <property type="entry name" value="Spore Coat Polysaccharide Biosynthesis Protein SpsA, Chain A"/>
    <property type="match status" value="1"/>
</dbReference>
<dbReference type="GO" id="GO:0016757">
    <property type="term" value="F:glycosyltransferase activity"/>
    <property type="evidence" value="ECO:0007669"/>
    <property type="project" value="InterPro"/>
</dbReference>